<keyword evidence="2" id="KW-1185">Reference proteome</keyword>
<proteinExistence type="predicted"/>
<evidence type="ECO:0000313" key="1">
    <source>
        <dbReference type="EMBL" id="MBB4929111.1"/>
    </source>
</evidence>
<gene>
    <name evidence="1" type="ORF">FHR34_008210</name>
</gene>
<dbReference type="Proteomes" id="UP000540506">
    <property type="component" value="Unassembled WGS sequence"/>
</dbReference>
<dbReference type="EMBL" id="JACHJV010000004">
    <property type="protein sequence ID" value="MBB4929111.1"/>
    <property type="molecule type" value="Genomic_DNA"/>
</dbReference>
<name>A0A7W7RD05_KITKI</name>
<sequence length="244" mass="27452">MVASKAQAAWDELNERQRTYLRAFLDEDQGLEEEHRHLGATGRWGKAPARVWRRIHLTGRYAPTPRRLRSAGVWESGAGSTLAALADRGLIELGTNPASGLYALLTRAGRAAARAGLGIAPATRKEPWELSKWLWREMAKVARAGEQGLPAEELFGSAHLYLDAAHAHRRGNRPYLHSHRSFITYTPRDYYGNPYPYTSSKTVHHYRLTEQGRAHYTDHLQAYREFYPDIAAPDIAPTADTPVQ</sequence>
<protein>
    <submittedName>
        <fullName evidence="1">Uncharacterized protein</fullName>
    </submittedName>
</protein>
<reference evidence="1 2" key="1">
    <citation type="submission" date="2020-08" db="EMBL/GenBank/DDBJ databases">
        <title>Sequencing the genomes of 1000 actinobacteria strains.</title>
        <authorList>
            <person name="Klenk H.-P."/>
        </authorList>
    </citation>
    <scope>NUCLEOTIDE SEQUENCE [LARGE SCALE GENOMIC DNA]</scope>
    <source>
        <strain evidence="1 2">DSM 41654</strain>
    </source>
</reference>
<dbReference type="AlphaFoldDB" id="A0A7W7RD05"/>
<evidence type="ECO:0000313" key="2">
    <source>
        <dbReference type="Proteomes" id="UP000540506"/>
    </source>
</evidence>
<accession>A0A7W7RD05</accession>
<dbReference type="RefSeq" id="WP_184947154.1">
    <property type="nucleotide sequence ID" value="NZ_JACHJV010000004.1"/>
</dbReference>
<comment type="caution">
    <text evidence="1">The sequence shown here is derived from an EMBL/GenBank/DDBJ whole genome shotgun (WGS) entry which is preliminary data.</text>
</comment>
<organism evidence="1 2">
    <name type="scientific">Kitasatospora kifunensis</name>
    <name type="common">Streptomyces kifunensis</name>
    <dbReference type="NCBI Taxonomy" id="58351"/>
    <lineage>
        <taxon>Bacteria</taxon>
        <taxon>Bacillati</taxon>
        <taxon>Actinomycetota</taxon>
        <taxon>Actinomycetes</taxon>
        <taxon>Kitasatosporales</taxon>
        <taxon>Streptomycetaceae</taxon>
        <taxon>Kitasatospora</taxon>
    </lineage>
</organism>